<dbReference type="PANTHER" id="PTHR43856:SF1">
    <property type="entry name" value="MITOCHONDRIAL CARDIOLIPIN HYDROLASE"/>
    <property type="match status" value="1"/>
</dbReference>
<evidence type="ECO:0000256" key="6">
    <source>
        <dbReference type="ARBA" id="ARBA00023098"/>
    </source>
</evidence>
<evidence type="ECO:0000313" key="9">
    <source>
        <dbReference type="EMBL" id="SUV52465.1"/>
    </source>
</evidence>
<keyword evidence="4" id="KW-0378">Hydrolase</keyword>
<feature type="transmembrane region" description="Helical" evidence="7">
    <location>
        <begin position="103"/>
        <end position="121"/>
    </location>
</feature>
<sequence>MAWYNNAICDIYIGKGVGAKLLKDITNANKSVKVVSPYLSPALVKELIYLYSKGIDVLLITTNNIEDYYGSYEKNIYKLIRQEQIIDKEAELVRNRWIDLSKYLLFSTIGIAMFLLLSVYFYREIKLLYGIIPIVILISIRELFRSKIKTKQIYRYKYHQLFPFKVYVSPEHVNTYKNVFIHGKIYIIDDEIAYMGSLNFTASGTKENYETRIRTTDSEAMKMIVKEFDDLFFYSGLPERDIQYWGSQLYKEPIN</sequence>
<evidence type="ECO:0000256" key="2">
    <source>
        <dbReference type="ARBA" id="ARBA00008664"/>
    </source>
</evidence>
<comment type="catalytic activity">
    <reaction evidence="1">
        <text>a 1,2-diacyl-sn-glycero-3-phosphocholine + H2O = a 1,2-diacyl-sn-glycero-3-phosphate + choline + H(+)</text>
        <dbReference type="Rhea" id="RHEA:14445"/>
        <dbReference type="ChEBI" id="CHEBI:15354"/>
        <dbReference type="ChEBI" id="CHEBI:15377"/>
        <dbReference type="ChEBI" id="CHEBI:15378"/>
        <dbReference type="ChEBI" id="CHEBI:57643"/>
        <dbReference type="ChEBI" id="CHEBI:58608"/>
        <dbReference type="EC" id="3.1.4.4"/>
    </reaction>
</comment>
<dbReference type="EMBL" id="UFTJ01000003">
    <property type="protein sequence ID" value="SUV52465.1"/>
    <property type="molecule type" value="Genomic_DNA"/>
</dbReference>
<comment type="similarity">
    <text evidence="2">Belongs to the phospholipase D family.</text>
</comment>
<dbReference type="GO" id="GO:0016042">
    <property type="term" value="P:lipid catabolic process"/>
    <property type="evidence" value="ECO:0007669"/>
    <property type="project" value="UniProtKB-KW"/>
</dbReference>
<dbReference type="GO" id="GO:0004630">
    <property type="term" value="F:phospholipase D activity"/>
    <property type="evidence" value="ECO:0007669"/>
    <property type="project" value="UniProtKB-EC"/>
</dbReference>
<dbReference type="InterPro" id="IPR051406">
    <property type="entry name" value="PLD_domain"/>
</dbReference>
<protein>
    <recommendedName>
        <fullName evidence="3">phospholipase D</fullName>
        <ecNumber evidence="3">3.1.4.4</ecNumber>
    </recommendedName>
</protein>
<dbReference type="SUPFAM" id="SSF56024">
    <property type="entry name" value="Phospholipase D/nuclease"/>
    <property type="match status" value="1"/>
</dbReference>
<dbReference type="InterPro" id="IPR025202">
    <property type="entry name" value="PLD-like_dom"/>
</dbReference>
<evidence type="ECO:0000313" key="10">
    <source>
        <dbReference type="Proteomes" id="UP000255515"/>
    </source>
</evidence>
<proteinExistence type="inferred from homology"/>
<keyword evidence="5" id="KW-0442">Lipid degradation</keyword>
<dbReference type="GO" id="GO:0016891">
    <property type="term" value="F:RNA endonuclease activity producing 5'-phosphomonoesters, hydrolytic mechanism"/>
    <property type="evidence" value="ECO:0007669"/>
    <property type="project" value="TreeGrafter"/>
</dbReference>
<dbReference type="Proteomes" id="UP000255515">
    <property type="component" value="Unassembled WGS sequence"/>
</dbReference>
<feature type="domain" description="PLD phosphodiesterase" evidence="8">
    <location>
        <begin position="177"/>
        <end position="204"/>
    </location>
</feature>
<dbReference type="PROSITE" id="PS50035">
    <property type="entry name" value="PLD"/>
    <property type="match status" value="1"/>
</dbReference>
<reference evidence="9 10" key="1">
    <citation type="submission" date="2018-06" db="EMBL/GenBank/DDBJ databases">
        <authorList>
            <consortium name="Pathogen Informatics"/>
            <person name="Doyle S."/>
        </authorList>
    </citation>
    <scope>NUCLEOTIDE SEQUENCE [LARGE SCALE GENOMIC DNA]</scope>
    <source>
        <strain evidence="9 10">NCTC11661</strain>
    </source>
</reference>
<dbReference type="SMART" id="SM00155">
    <property type="entry name" value="PLDc"/>
    <property type="match status" value="1"/>
</dbReference>
<dbReference type="EC" id="3.1.4.4" evidence="3"/>
<dbReference type="Pfam" id="PF13091">
    <property type="entry name" value="PLDc_2"/>
    <property type="match status" value="1"/>
</dbReference>
<gene>
    <name evidence="9" type="ORF">NCTC11661_01604</name>
</gene>
<evidence type="ECO:0000256" key="7">
    <source>
        <dbReference type="SAM" id="Phobius"/>
    </source>
</evidence>
<dbReference type="RefSeq" id="WP_002665076.1">
    <property type="nucleotide sequence ID" value="NZ_UFTJ01000003.1"/>
</dbReference>
<dbReference type="PANTHER" id="PTHR43856">
    <property type="entry name" value="CARDIOLIPIN HYDROLASE"/>
    <property type="match status" value="1"/>
</dbReference>
<dbReference type="AlphaFoldDB" id="A0A380ZTZ1"/>
<keyword evidence="7" id="KW-0472">Membrane</keyword>
<feature type="transmembrane region" description="Helical" evidence="7">
    <location>
        <begin position="127"/>
        <end position="144"/>
    </location>
</feature>
<dbReference type="Gene3D" id="3.30.870.10">
    <property type="entry name" value="Endonuclease Chain A"/>
    <property type="match status" value="1"/>
</dbReference>
<dbReference type="GO" id="GO:0006793">
    <property type="term" value="P:phosphorus metabolic process"/>
    <property type="evidence" value="ECO:0007669"/>
    <property type="project" value="UniProtKB-ARBA"/>
</dbReference>
<accession>A0A380ZTZ1</accession>
<organism evidence="9 10">
    <name type="scientific">Bergeyella zoohelcum</name>
    <dbReference type="NCBI Taxonomy" id="1015"/>
    <lineage>
        <taxon>Bacteria</taxon>
        <taxon>Pseudomonadati</taxon>
        <taxon>Bacteroidota</taxon>
        <taxon>Flavobacteriia</taxon>
        <taxon>Flavobacteriales</taxon>
        <taxon>Weeksellaceae</taxon>
        <taxon>Bergeyella</taxon>
    </lineage>
</organism>
<evidence type="ECO:0000256" key="1">
    <source>
        <dbReference type="ARBA" id="ARBA00000798"/>
    </source>
</evidence>
<dbReference type="InterPro" id="IPR001736">
    <property type="entry name" value="PLipase_D/transphosphatidylase"/>
</dbReference>
<name>A0A380ZTZ1_9FLAO</name>
<keyword evidence="7" id="KW-0812">Transmembrane</keyword>
<evidence type="ECO:0000256" key="4">
    <source>
        <dbReference type="ARBA" id="ARBA00022801"/>
    </source>
</evidence>
<evidence type="ECO:0000256" key="3">
    <source>
        <dbReference type="ARBA" id="ARBA00012027"/>
    </source>
</evidence>
<evidence type="ECO:0000259" key="8">
    <source>
        <dbReference type="PROSITE" id="PS50035"/>
    </source>
</evidence>
<keyword evidence="6" id="KW-0443">Lipid metabolism</keyword>
<keyword evidence="7" id="KW-1133">Transmembrane helix</keyword>
<evidence type="ECO:0000256" key="5">
    <source>
        <dbReference type="ARBA" id="ARBA00022963"/>
    </source>
</evidence>